<feature type="region of interest" description="Disordered" evidence="1">
    <location>
        <begin position="28"/>
        <end position="67"/>
    </location>
</feature>
<dbReference type="Proteomes" id="UP000274922">
    <property type="component" value="Unassembled WGS sequence"/>
</dbReference>
<dbReference type="EMBL" id="ML014170">
    <property type="protein sequence ID" value="RKP01485.1"/>
    <property type="molecule type" value="Genomic_DNA"/>
</dbReference>
<organism evidence="3 4">
    <name type="scientific">Caulochytrium protostelioides</name>
    <dbReference type="NCBI Taxonomy" id="1555241"/>
    <lineage>
        <taxon>Eukaryota</taxon>
        <taxon>Fungi</taxon>
        <taxon>Fungi incertae sedis</taxon>
        <taxon>Chytridiomycota</taxon>
        <taxon>Chytridiomycota incertae sedis</taxon>
        <taxon>Chytridiomycetes</taxon>
        <taxon>Caulochytriales</taxon>
        <taxon>Caulochytriaceae</taxon>
        <taxon>Caulochytrium</taxon>
    </lineage>
</organism>
<name>A0A4P9X8A5_9FUNG</name>
<proteinExistence type="predicted"/>
<evidence type="ECO:0000313" key="4">
    <source>
        <dbReference type="Proteomes" id="UP000274922"/>
    </source>
</evidence>
<keyword evidence="2" id="KW-0812">Transmembrane</keyword>
<feature type="transmembrane region" description="Helical" evidence="2">
    <location>
        <begin position="175"/>
        <end position="199"/>
    </location>
</feature>
<keyword evidence="2" id="KW-1133">Transmembrane helix</keyword>
<evidence type="ECO:0000256" key="2">
    <source>
        <dbReference type="SAM" id="Phobius"/>
    </source>
</evidence>
<keyword evidence="4" id="KW-1185">Reference proteome</keyword>
<evidence type="ECO:0000256" key="1">
    <source>
        <dbReference type="SAM" id="MobiDB-lite"/>
    </source>
</evidence>
<evidence type="ECO:0000313" key="3">
    <source>
        <dbReference type="EMBL" id="RKP01485.1"/>
    </source>
</evidence>
<gene>
    <name evidence="3" type="ORF">CXG81DRAFT_18709</name>
</gene>
<protein>
    <submittedName>
        <fullName evidence="3">Uncharacterized protein</fullName>
    </submittedName>
</protein>
<feature type="transmembrane region" description="Helical" evidence="2">
    <location>
        <begin position="206"/>
        <end position="225"/>
    </location>
</feature>
<accession>A0A4P9X8A5</accession>
<reference evidence="4" key="1">
    <citation type="journal article" date="2018" name="Nat. Microbiol.">
        <title>Leveraging single-cell genomics to expand the fungal tree of life.</title>
        <authorList>
            <person name="Ahrendt S.R."/>
            <person name="Quandt C.A."/>
            <person name="Ciobanu D."/>
            <person name="Clum A."/>
            <person name="Salamov A."/>
            <person name="Andreopoulos B."/>
            <person name="Cheng J.F."/>
            <person name="Woyke T."/>
            <person name="Pelin A."/>
            <person name="Henrissat B."/>
            <person name="Reynolds N.K."/>
            <person name="Benny G.L."/>
            <person name="Smith M.E."/>
            <person name="James T.Y."/>
            <person name="Grigoriev I.V."/>
        </authorList>
    </citation>
    <scope>NUCLEOTIDE SEQUENCE [LARGE SCALE GENOMIC DNA]</scope>
    <source>
        <strain evidence="4">ATCC 52028</strain>
    </source>
</reference>
<dbReference type="AlphaFoldDB" id="A0A4P9X8A5"/>
<keyword evidence="2" id="KW-0472">Membrane</keyword>
<sequence length="233" mass="22758">MAAGLVGDASGAACGPETGECATVGIAGGTSDCGDVDSDGRNGVGSPRKSVLGPSPGRPVGVVTAGMPRSAPPWRELRRERVWPLPPPLAPPLVEAAVVGGCSCSGDAYVSVPTAFLLARRRSGRMPERLSGGTGNTGDVPIVSRSVSAAVFMNAMASASGDGLTSAGASAATAAAWWLAALEPIAMAVAAIAVTLVTLAGRVGTVDAAATAVVVVVIVVVVIVAEAAACACI</sequence>